<sequence>MKLAEALAERAEAQQRYERIRARLNNVAKIQEDDEPAEDSQELLREAEKLLDRMQFLIRRINRTNLASQLSDEETITDAIARRDILHKRRKLYSDLATQAGSSEDRYSRSELRYVATVNVRDLQKKVDLISKEYRQLDTDIQKANWQVDLL</sequence>
<keyword evidence="3" id="KW-1185">Reference proteome</keyword>
<proteinExistence type="predicted"/>
<dbReference type="EMBL" id="KZ454994">
    <property type="protein sequence ID" value="PKI82522.1"/>
    <property type="molecule type" value="Genomic_DNA"/>
</dbReference>
<evidence type="ECO:0000313" key="2">
    <source>
        <dbReference type="EMBL" id="PKI82522.1"/>
    </source>
</evidence>
<evidence type="ECO:0008006" key="4">
    <source>
        <dbReference type="Google" id="ProtNLM"/>
    </source>
</evidence>
<keyword evidence="1" id="KW-0175">Coiled coil</keyword>
<accession>A0A2N1J7T2</accession>
<protein>
    <recommendedName>
        <fullName evidence="4">Septicolysin</fullName>
    </recommendedName>
</protein>
<dbReference type="Proteomes" id="UP000232875">
    <property type="component" value="Unassembled WGS sequence"/>
</dbReference>
<dbReference type="OrthoDB" id="4009151at2759"/>
<dbReference type="CDD" id="cd12208">
    <property type="entry name" value="DIP1984-like"/>
    <property type="match status" value="1"/>
</dbReference>
<dbReference type="AlphaFoldDB" id="A0A2N1J7T2"/>
<feature type="coiled-coil region" evidence="1">
    <location>
        <begin position="3"/>
        <end position="64"/>
    </location>
</feature>
<name>A0A2N1J7T2_9BASI</name>
<organism evidence="2 3">
    <name type="scientific">Malassezia vespertilionis</name>
    <dbReference type="NCBI Taxonomy" id="2020962"/>
    <lineage>
        <taxon>Eukaryota</taxon>
        <taxon>Fungi</taxon>
        <taxon>Dikarya</taxon>
        <taxon>Basidiomycota</taxon>
        <taxon>Ustilaginomycotina</taxon>
        <taxon>Malasseziomycetes</taxon>
        <taxon>Malasseziales</taxon>
        <taxon>Malasseziaceae</taxon>
        <taxon>Malassezia</taxon>
    </lineage>
</organism>
<dbReference type="InterPro" id="IPR047741">
    <property type="entry name" value="DIP1984-like"/>
</dbReference>
<evidence type="ECO:0000313" key="3">
    <source>
        <dbReference type="Proteomes" id="UP000232875"/>
    </source>
</evidence>
<reference evidence="2 3" key="1">
    <citation type="submission" date="2017-10" db="EMBL/GenBank/DDBJ databases">
        <title>A novel species of cold-tolerant Malassezia isolated from bats.</title>
        <authorList>
            <person name="Lorch J.M."/>
            <person name="Palmer J.M."/>
            <person name="Vanderwolf K.J."/>
            <person name="Schmidt K.Z."/>
            <person name="Verant M.L."/>
            <person name="Weller T.J."/>
            <person name="Blehert D.S."/>
        </authorList>
    </citation>
    <scope>NUCLEOTIDE SEQUENCE [LARGE SCALE GENOMIC DNA]</scope>
    <source>
        <strain evidence="2 3">NWHC:44797-103</strain>
    </source>
</reference>
<dbReference type="Pfam" id="PF20935">
    <property type="entry name" value="DUF6847"/>
    <property type="match status" value="1"/>
</dbReference>
<dbReference type="NCBIfam" id="NF038048">
    <property type="entry name" value="DIP1984_fam"/>
    <property type="match status" value="1"/>
</dbReference>
<evidence type="ECO:0000256" key="1">
    <source>
        <dbReference type="SAM" id="Coils"/>
    </source>
</evidence>
<gene>
    <name evidence="2" type="ORF">MVES_003564</name>
</gene>
<dbReference type="Gene3D" id="6.10.320.10">
    <property type="match status" value="1"/>
</dbReference>